<dbReference type="Gene3D" id="3.90.640.20">
    <property type="entry name" value="Heat-shock cognate protein, ATPase"/>
    <property type="match status" value="1"/>
</dbReference>
<evidence type="ECO:0000313" key="2">
    <source>
        <dbReference type="EMBL" id="AOZ96514.1"/>
    </source>
</evidence>
<dbReference type="PROSITE" id="PS51257">
    <property type="entry name" value="PROKAR_LIPOPROTEIN"/>
    <property type="match status" value="1"/>
</dbReference>
<organism evidence="2 3">
    <name type="scientific">Butyrivibrio hungatei</name>
    <dbReference type="NCBI Taxonomy" id="185008"/>
    <lineage>
        <taxon>Bacteria</taxon>
        <taxon>Bacillati</taxon>
        <taxon>Bacillota</taxon>
        <taxon>Clostridia</taxon>
        <taxon>Lachnospirales</taxon>
        <taxon>Lachnospiraceae</taxon>
        <taxon>Butyrivibrio</taxon>
    </lineage>
</organism>
<feature type="chain" id="PRO_5039627197" description="DUF3298 domain-containing protein" evidence="1">
    <location>
        <begin position="22"/>
        <end position="627"/>
    </location>
</feature>
<sequence length="627" mass="72455">MRNKKFILAISAIMCMNIALSGCGEKASFKSSSTASSDVATNEDSKDQNAQEDELDDSLADFDYPYFFLGSEDGDYSYIVDEAGKCVKTIDRAEVYNILSNKFEVGEDKHSIDIEYSYGDIVFCSVFNSTTDWKKNDFYAVNTKTKDSVLFCEIEGSYYYNIDYYKGSIYITGRDFEKKFEFTDSLEYSESEVDLKDFFEGAKDYAIQISLIFEKGSYTRVFDEIGFVPAFNDEYKDEVLFAISKDGEVTKVPYEYQHSDSLFGYDKDGFIIYSYDEDHNFIKAELVDPKTGEAKEFCSDSYVYCKGFDNNYIYYIDEVYTDTYMMDETYYYAYDVKNGEEKLLYKKKRTPGSGYNSNYHDGYYINNGKIYFTDVDGSQGKWLIIDASSGDILPTDCVYNEYNALKYGTVEYDYSKTLCDKCGKPLIRAYQEYFVLSDEYSDHADEINKSIKENSIEDESNAFGYSDDDCSYHDQYTDTLTDTYEKIVWNVDIIKDHYLTVDLSYYSMGVGAAHGYGAGYMLVYDLDTGKKMGISDFFDGTEEEFKKLMAEKTVEYFNSPEGEERNNHDDIGDDEAIYHNAYEQAGFDTTHLDFYEDHVTLVYYQYEIAYYAAGCFYIDIPYEDFHA</sequence>
<dbReference type="InterPro" id="IPR037126">
    <property type="entry name" value="PdaC/RsiV-like_sf"/>
</dbReference>
<dbReference type="OrthoDB" id="5637at2"/>
<keyword evidence="3" id="KW-1185">Reference proteome</keyword>
<evidence type="ECO:0008006" key="4">
    <source>
        <dbReference type="Google" id="ProtNLM"/>
    </source>
</evidence>
<reference evidence="3" key="1">
    <citation type="submission" date="2016-10" db="EMBL/GenBank/DDBJ databases">
        <title>The complete genome sequence of the rumen bacterium Butyrivibrio hungatei MB2003.</title>
        <authorList>
            <person name="Palevich N."/>
            <person name="Kelly W.J."/>
            <person name="Leahy S.C."/>
            <person name="Altermann E."/>
            <person name="Rakonjac J."/>
            <person name="Attwood G.T."/>
        </authorList>
    </citation>
    <scope>NUCLEOTIDE SEQUENCE [LARGE SCALE GENOMIC DNA]</scope>
    <source>
        <strain evidence="3">MB2003</strain>
    </source>
</reference>
<accession>A0A1D9P2D3</accession>
<dbReference type="KEGG" id="bhu:bhn_I1481"/>
<protein>
    <recommendedName>
        <fullName evidence="4">DUF3298 domain-containing protein</fullName>
    </recommendedName>
</protein>
<evidence type="ECO:0000313" key="3">
    <source>
        <dbReference type="Proteomes" id="UP000179284"/>
    </source>
</evidence>
<dbReference type="SUPFAM" id="SSF50998">
    <property type="entry name" value="Quinoprotein alcohol dehydrogenase-like"/>
    <property type="match status" value="1"/>
</dbReference>
<proteinExistence type="predicted"/>
<name>A0A1D9P2D3_9FIRM</name>
<dbReference type="Proteomes" id="UP000179284">
    <property type="component" value="Chromosome I"/>
</dbReference>
<feature type="signal peptide" evidence="1">
    <location>
        <begin position="1"/>
        <end position="21"/>
    </location>
</feature>
<dbReference type="RefSeq" id="WP_071176196.1">
    <property type="nucleotide sequence ID" value="NZ_CP017831.1"/>
</dbReference>
<dbReference type="AlphaFoldDB" id="A0A1D9P2D3"/>
<keyword evidence="1" id="KW-0732">Signal</keyword>
<dbReference type="InterPro" id="IPR011047">
    <property type="entry name" value="Quinoprotein_ADH-like_sf"/>
</dbReference>
<evidence type="ECO:0000256" key="1">
    <source>
        <dbReference type="SAM" id="SignalP"/>
    </source>
</evidence>
<gene>
    <name evidence="2" type="ORF">bhn_I1481</name>
</gene>
<dbReference type="EMBL" id="CP017831">
    <property type="protein sequence ID" value="AOZ96514.1"/>
    <property type="molecule type" value="Genomic_DNA"/>
</dbReference>